<dbReference type="Proteomes" id="UP001152320">
    <property type="component" value="Chromosome 19"/>
</dbReference>
<keyword evidence="2" id="KW-1185">Reference proteome</keyword>
<dbReference type="OrthoDB" id="5982392at2759"/>
<gene>
    <name evidence="1" type="ORF">HOLleu_36449</name>
</gene>
<name>A0A9Q1BGM0_HOLLE</name>
<dbReference type="EMBL" id="JAIZAY010000019">
    <property type="protein sequence ID" value="KAJ8023882.1"/>
    <property type="molecule type" value="Genomic_DNA"/>
</dbReference>
<reference evidence="1" key="1">
    <citation type="submission" date="2021-10" db="EMBL/GenBank/DDBJ databases">
        <title>Tropical sea cucumber genome reveals ecological adaptation and Cuvierian tubules defense mechanism.</title>
        <authorList>
            <person name="Chen T."/>
        </authorList>
    </citation>
    <scope>NUCLEOTIDE SEQUENCE</scope>
    <source>
        <strain evidence="1">Nanhai2018</strain>
        <tissue evidence="1">Muscle</tissue>
    </source>
</reference>
<sequence length="208" mass="23424">MFDMNPVDKTCRILSTLEYMGNLAIKHHVPPVLTFDQPLYWKAAEIIRASPENSRLKEIVLILGTFHTLMNLTGDLSLEDVMKYELNPFPSSLFEDNDILRTADKPKFAQALIAHCNNTPSCESKSDVIPQTERYVLDGGLLLHKLKWKSGDTYGNIAKSYADYTNKRYGSATVVFDGYVTGPSIKDNTHQRRGQTAVHTIVNLTEDT</sequence>
<protein>
    <submittedName>
        <fullName evidence="1">Uncharacterized protein</fullName>
    </submittedName>
</protein>
<dbReference type="PANTHER" id="PTHR46704:SF1">
    <property type="entry name" value="TELOMERE LENGTH REGULATION PROTEIN TEL2 HOMOLOG"/>
    <property type="match status" value="1"/>
</dbReference>
<proteinExistence type="predicted"/>
<evidence type="ECO:0000313" key="1">
    <source>
        <dbReference type="EMBL" id="KAJ8023882.1"/>
    </source>
</evidence>
<organism evidence="1 2">
    <name type="scientific">Holothuria leucospilota</name>
    <name type="common">Black long sea cucumber</name>
    <name type="synonym">Mertensiothuria leucospilota</name>
    <dbReference type="NCBI Taxonomy" id="206669"/>
    <lineage>
        <taxon>Eukaryota</taxon>
        <taxon>Metazoa</taxon>
        <taxon>Echinodermata</taxon>
        <taxon>Eleutherozoa</taxon>
        <taxon>Echinozoa</taxon>
        <taxon>Holothuroidea</taxon>
        <taxon>Aspidochirotacea</taxon>
        <taxon>Aspidochirotida</taxon>
        <taxon>Holothuriidae</taxon>
        <taxon>Holothuria</taxon>
    </lineage>
</organism>
<dbReference type="PANTHER" id="PTHR46704">
    <property type="entry name" value="CXC DOMAIN-CONTAINING PROTEIN-RELATED"/>
    <property type="match status" value="1"/>
</dbReference>
<dbReference type="AlphaFoldDB" id="A0A9Q1BGM0"/>
<accession>A0A9Q1BGM0</accession>
<comment type="caution">
    <text evidence="1">The sequence shown here is derived from an EMBL/GenBank/DDBJ whole genome shotgun (WGS) entry which is preliminary data.</text>
</comment>
<evidence type="ECO:0000313" key="2">
    <source>
        <dbReference type="Proteomes" id="UP001152320"/>
    </source>
</evidence>